<dbReference type="STRING" id="1552.A7L45_20800"/>
<gene>
    <name evidence="2" type="ORF">A7L45_20800</name>
</gene>
<dbReference type="GO" id="GO:0005829">
    <property type="term" value="C:cytosol"/>
    <property type="evidence" value="ECO:0007669"/>
    <property type="project" value="TreeGrafter"/>
</dbReference>
<protein>
    <recommendedName>
        <fullName evidence="1">Peptidase M24 domain-containing protein</fullName>
    </recommendedName>
</protein>
<dbReference type="EMBL" id="CP015756">
    <property type="protein sequence ID" value="APC42323.1"/>
    <property type="molecule type" value="Genomic_DNA"/>
</dbReference>
<dbReference type="OrthoDB" id="9802055at2"/>
<dbReference type="InterPro" id="IPR036005">
    <property type="entry name" value="Creatinase/aminopeptidase-like"/>
</dbReference>
<accession>A0A1J0GLV8</accession>
<sequence length="91" mass="9916">MKDAGKVVVETLAIIEEVIKPEITIAELNKLAEEFIIKQGARSSFKGYCGFPAFISTSVNDEVVHGIPSNRVLLEGDIISIDCIPEILTLN</sequence>
<proteinExistence type="predicted"/>
<evidence type="ECO:0000313" key="3">
    <source>
        <dbReference type="Proteomes" id="UP000182569"/>
    </source>
</evidence>
<dbReference type="Proteomes" id="UP000182569">
    <property type="component" value="Chromosome"/>
</dbReference>
<dbReference type="KEGG" id="ceu:A7L45_20800"/>
<dbReference type="Pfam" id="PF00557">
    <property type="entry name" value="Peptidase_M24"/>
    <property type="match status" value="1"/>
</dbReference>
<dbReference type="PANTHER" id="PTHR43330:SF27">
    <property type="entry name" value="METHIONINE AMINOPEPTIDASE"/>
    <property type="match status" value="1"/>
</dbReference>
<evidence type="ECO:0000259" key="1">
    <source>
        <dbReference type="Pfam" id="PF00557"/>
    </source>
</evidence>
<dbReference type="AlphaFoldDB" id="A0A1J0GLV8"/>
<name>A0A1J0GLV8_9CLOT</name>
<keyword evidence="3" id="KW-1185">Reference proteome</keyword>
<organism evidence="2 3">
    <name type="scientific">Clostridium estertheticum subsp. estertheticum</name>
    <dbReference type="NCBI Taxonomy" id="1552"/>
    <lineage>
        <taxon>Bacteria</taxon>
        <taxon>Bacillati</taxon>
        <taxon>Bacillota</taxon>
        <taxon>Clostridia</taxon>
        <taxon>Eubacteriales</taxon>
        <taxon>Clostridiaceae</taxon>
        <taxon>Clostridium</taxon>
    </lineage>
</organism>
<reference evidence="3" key="1">
    <citation type="journal article" date="2016" name="Front. Microbiol.">
        <title>Complete Genome Sequence of Clostridium estertheticum DSM 8809, a Microbe Identified in Spoiled Vacuum Packed Beef.</title>
        <authorList>
            <person name="Yu Z."/>
            <person name="Gunn L."/>
            <person name="Brennan E."/>
            <person name="Reid R."/>
            <person name="Wall P.G."/>
            <person name="Gaora O.P."/>
            <person name="Hurley D."/>
            <person name="Bolton D."/>
            <person name="Fanning S."/>
        </authorList>
    </citation>
    <scope>NUCLEOTIDE SEQUENCE [LARGE SCALE GENOMIC DNA]</scope>
    <source>
        <strain evidence="3">DSM 8809</strain>
    </source>
</reference>
<feature type="domain" description="Peptidase M24" evidence="1">
    <location>
        <begin position="1"/>
        <end position="86"/>
    </location>
</feature>
<evidence type="ECO:0000313" key="2">
    <source>
        <dbReference type="EMBL" id="APC42323.1"/>
    </source>
</evidence>
<dbReference type="SUPFAM" id="SSF55920">
    <property type="entry name" value="Creatinase/aminopeptidase"/>
    <property type="match status" value="1"/>
</dbReference>
<dbReference type="PANTHER" id="PTHR43330">
    <property type="entry name" value="METHIONINE AMINOPEPTIDASE"/>
    <property type="match status" value="1"/>
</dbReference>
<dbReference type="GO" id="GO:0070006">
    <property type="term" value="F:metalloaminopeptidase activity"/>
    <property type="evidence" value="ECO:0007669"/>
    <property type="project" value="TreeGrafter"/>
</dbReference>
<dbReference type="InterPro" id="IPR000994">
    <property type="entry name" value="Pept_M24"/>
</dbReference>
<dbReference type="Gene3D" id="3.90.230.10">
    <property type="entry name" value="Creatinase/methionine aminopeptidase superfamily"/>
    <property type="match status" value="1"/>
</dbReference>